<evidence type="ECO:0000313" key="5">
    <source>
        <dbReference type="EMBL" id="MTG89410.1"/>
    </source>
</evidence>
<keyword evidence="1" id="KW-0805">Transcription regulation</keyword>
<evidence type="ECO:0000256" key="3">
    <source>
        <dbReference type="ARBA" id="ARBA00023163"/>
    </source>
</evidence>
<protein>
    <submittedName>
        <fullName evidence="5">LacI family DNA-binding transcriptional regulator</fullName>
    </submittedName>
</protein>
<dbReference type="PROSITE" id="PS00356">
    <property type="entry name" value="HTH_LACI_1"/>
    <property type="match status" value="1"/>
</dbReference>
<evidence type="ECO:0000256" key="1">
    <source>
        <dbReference type="ARBA" id="ARBA00023015"/>
    </source>
</evidence>
<accession>A0A6N7ZJA0</accession>
<dbReference type="AlphaFoldDB" id="A0A6N7ZJA0"/>
<dbReference type="InterPro" id="IPR010982">
    <property type="entry name" value="Lambda_DNA-bd_dom_sf"/>
</dbReference>
<dbReference type="SUPFAM" id="SSF53822">
    <property type="entry name" value="Periplasmic binding protein-like I"/>
    <property type="match status" value="1"/>
</dbReference>
<dbReference type="SUPFAM" id="SSF47413">
    <property type="entry name" value="lambda repressor-like DNA-binding domains"/>
    <property type="match status" value="1"/>
</dbReference>
<dbReference type="EMBL" id="WMKA01000022">
    <property type="protein sequence ID" value="MTG89410.1"/>
    <property type="molecule type" value="Genomic_DNA"/>
</dbReference>
<dbReference type="Proteomes" id="UP000440668">
    <property type="component" value="Unassembled WGS sequence"/>
</dbReference>
<evidence type="ECO:0000256" key="2">
    <source>
        <dbReference type="ARBA" id="ARBA00023125"/>
    </source>
</evidence>
<organism evidence="5 6">
    <name type="scientific">Cellulosimicrobium composti</name>
    <dbReference type="NCBI Taxonomy" id="2672572"/>
    <lineage>
        <taxon>Bacteria</taxon>
        <taxon>Bacillati</taxon>
        <taxon>Actinomycetota</taxon>
        <taxon>Actinomycetes</taxon>
        <taxon>Micrococcales</taxon>
        <taxon>Promicromonosporaceae</taxon>
        <taxon>Cellulosimicrobium</taxon>
    </lineage>
</organism>
<gene>
    <name evidence="5" type="ORF">GJV82_10705</name>
</gene>
<dbReference type="Gene3D" id="3.40.50.2300">
    <property type="match status" value="2"/>
</dbReference>
<keyword evidence="2 5" id="KW-0238">DNA-binding</keyword>
<evidence type="ECO:0000313" key="6">
    <source>
        <dbReference type="Proteomes" id="UP000440668"/>
    </source>
</evidence>
<dbReference type="PANTHER" id="PTHR30146">
    <property type="entry name" value="LACI-RELATED TRANSCRIPTIONAL REPRESSOR"/>
    <property type="match status" value="1"/>
</dbReference>
<dbReference type="GO" id="GO:0003700">
    <property type="term" value="F:DNA-binding transcription factor activity"/>
    <property type="evidence" value="ECO:0007669"/>
    <property type="project" value="TreeGrafter"/>
</dbReference>
<dbReference type="InterPro" id="IPR000843">
    <property type="entry name" value="HTH_LacI"/>
</dbReference>
<reference evidence="5 6" key="1">
    <citation type="submission" date="2019-11" db="EMBL/GenBank/DDBJ databases">
        <title>Cellulosimicrobium composti sp. nov. isolated from a compost.</title>
        <authorList>
            <person name="Yang Y."/>
        </authorList>
    </citation>
    <scope>NUCLEOTIDE SEQUENCE [LARGE SCALE GENOMIC DNA]</scope>
    <source>
        <strain evidence="5 6">BIT-GX5</strain>
    </source>
</reference>
<dbReference type="Pfam" id="PF00356">
    <property type="entry name" value="LacI"/>
    <property type="match status" value="1"/>
</dbReference>
<keyword evidence="3" id="KW-0804">Transcription</keyword>
<dbReference type="PANTHER" id="PTHR30146:SF153">
    <property type="entry name" value="LACTOSE OPERON REPRESSOR"/>
    <property type="match status" value="1"/>
</dbReference>
<dbReference type="GO" id="GO:0000976">
    <property type="term" value="F:transcription cis-regulatory region binding"/>
    <property type="evidence" value="ECO:0007669"/>
    <property type="project" value="TreeGrafter"/>
</dbReference>
<feature type="domain" description="HTH lacI-type" evidence="4">
    <location>
        <begin position="12"/>
        <end position="66"/>
    </location>
</feature>
<dbReference type="Pfam" id="PF13377">
    <property type="entry name" value="Peripla_BP_3"/>
    <property type="match status" value="1"/>
</dbReference>
<name>A0A6N7ZJA0_9MICO</name>
<dbReference type="InterPro" id="IPR046335">
    <property type="entry name" value="LacI/GalR-like_sensor"/>
</dbReference>
<comment type="caution">
    <text evidence="5">The sequence shown here is derived from an EMBL/GenBank/DDBJ whole genome shotgun (WGS) entry which is preliminary data.</text>
</comment>
<dbReference type="CDD" id="cd01392">
    <property type="entry name" value="HTH_LacI"/>
    <property type="match status" value="1"/>
</dbReference>
<dbReference type="Gene3D" id="1.10.260.40">
    <property type="entry name" value="lambda repressor-like DNA-binding domains"/>
    <property type="match status" value="1"/>
</dbReference>
<evidence type="ECO:0000259" key="4">
    <source>
        <dbReference type="PROSITE" id="PS50932"/>
    </source>
</evidence>
<proteinExistence type="predicted"/>
<dbReference type="InterPro" id="IPR028082">
    <property type="entry name" value="Peripla_BP_I"/>
</dbReference>
<dbReference type="SMART" id="SM00354">
    <property type="entry name" value="HTH_LACI"/>
    <property type="match status" value="1"/>
</dbReference>
<dbReference type="RefSeq" id="WP_155099210.1">
    <property type="nucleotide sequence ID" value="NZ_WMKA01000022.1"/>
</dbReference>
<sequence>MTAVRQGGPRAVTLREVAAHAGVSVATASQALAGRGRMTSATRERVGRSAETLGYVPNALARGLRTGRTHAIGVHHQNAAQALGTSYFRDFLAGTIEAAHAHDHDVAVLSSNTAEPRRTAPRVDGVIVTDPISDDTRARELMESRLPVVAGEHLPAGLPPSAVVAVDHAAAVREILDDASRRGARVPLLVAPDANSGWGDLLRSTVAAWCANRGLAPVQVESRFGDVAVDDHRHRLAPVLAGRPDVDLVLASSSWEALGALAALRAAGREPGRDVLLAACADTPALSDGDVAVTAVELPALALGRACAERLLELLEDDGGPHAGAGTVLTVPTVVHHRASTACLLRH</sequence>
<dbReference type="PROSITE" id="PS50932">
    <property type="entry name" value="HTH_LACI_2"/>
    <property type="match status" value="1"/>
</dbReference>